<protein>
    <submittedName>
        <fullName evidence="1">Transcription factor domain-containing protein</fullName>
    </submittedName>
</protein>
<accession>A0ABR2Y280</accession>
<keyword evidence="2" id="KW-1185">Reference proteome</keyword>
<gene>
    <name evidence="1" type="ORF">SCAR479_02795</name>
</gene>
<name>A0ABR2Y280_9PEZI</name>
<reference evidence="1 2" key="1">
    <citation type="submission" date="2024-02" db="EMBL/GenBank/DDBJ databases">
        <title>First draft genome assembly of two strains of Seiridium cardinale.</title>
        <authorList>
            <person name="Emiliani G."/>
            <person name="Scali E."/>
        </authorList>
    </citation>
    <scope>NUCLEOTIDE SEQUENCE [LARGE SCALE GENOMIC DNA]</scope>
    <source>
        <strain evidence="1 2">BM-138-000479</strain>
    </source>
</reference>
<evidence type="ECO:0000313" key="2">
    <source>
        <dbReference type="Proteomes" id="UP001465668"/>
    </source>
</evidence>
<dbReference type="Proteomes" id="UP001465668">
    <property type="component" value="Unassembled WGS sequence"/>
</dbReference>
<dbReference type="EMBL" id="JARVKM010000007">
    <property type="protein sequence ID" value="KAK9780158.1"/>
    <property type="molecule type" value="Genomic_DNA"/>
</dbReference>
<organism evidence="1 2">
    <name type="scientific">Seiridium cardinale</name>
    <dbReference type="NCBI Taxonomy" id="138064"/>
    <lineage>
        <taxon>Eukaryota</taxon>
        <taxon>Fungi</taxon>
        <taxon>Dikarya</taxon>
        <taxon>Ascomycota</taxon>
        <taxon>Pezizomycotina</taxon>
        <taxon>Sordariomycetes</taxon>
        <taxon>Xylariomycetidae</taxon>
        <taxon>Amphisphaeriales</taxon>
        <taxon>Sporocadaceae</taxon>
        <taxon>Seiridium</taxon>
    </lineage>
</organism>
<evidence type="ECO:0000313" key="1">
    <source>
        <dbReference type="EMBL" id="KAK9780158.1"/>
    </source>
</evidence>
<comment type="caution">
    <text evidence="1">The sequence shown here is derived from an EMBL/GenBank/DDBJ whole genome shotgun (WGS) entry which is preliminary data.</text>
</comment>
<proteinExistence type="predicted"/>
<sequence length="103" mass="11333">MCALQPDLVLAPLPAKKKLWEANDEFAWKTESERQPASQTEFGLASDGELVKVNKGQIYCDHTVMEQSVDTELPLRSTANWGQWYSGMDSFGGLVMLAAALIG</sequence>